<gene>
    <name evidence="1" type="ORF">K488DRAFT_78408</name>
</gene>
<name>A0ACB8QL84_9AGAM</name>
<organism evidence="1 2">
    <name type="scientific">Vararia minispora EC-137</name>
    <dbReference type="NCBI Taxonomy" id="1314806"/>
    <lineage>
        <taxon>Eukaryota</taxon>
        <taxon>Fungi</taxon>
        <taxon>Dikarya</taxon>
        <taxon>Basidiomycota</taxon>
        <taxon>Agaricomycotina</taxon>
        <taxon>Agaricomycetes</taxon>
        <taxon>Russulales</taxon>
        <taxon>Lachnocladiaceae</taxon>
        <taxon>Vararia</taxon>
    </lineage>
</organism>
<evidence type="ECO:0000313" key="2">
    <source>
        <dbReference type="Proteomes" id="UP000814128"/>
    </source>
</evidence>
<keyword evidence="1" id="KW-0808">Transferase</keyword>
<proteinExistence type="predicted"/>
<dbReference type="Proteomes" id="UP000814128">
    <property type="component" value="Unassembled WGS sequence"/>
</dbReference>
<evidence type="ECO:0000313" key="1">
    <source>
        <dbReference type="EMBL" id="KAI0032576.1"/>
    </source>
</evidence>
<keyword evidence="1" id="KW-0418">Kinase</keyword>
<protein>
    <submittedName>
        <fullName evidence="1">5'-AMP-activated protein kinase beta subunit, interation domain-containing protein</fullName>
    </submittedName>
</protein>
<reference evidence="1" key="1">
    <citation type="submission" date="2021-02" db="EMBL/GenBank/DDBJ databases">
        <authorList>
            <consortium name="DOE Joint Genome Institute"/>
            <person name="Ahrendt S."/>
            <person name="Looney B.P."/>
            <person name="Miyauchi S."/>
            <person name="Morin E."/>
            <person name="Drula E."/>
            <person name="Courty P.E."/>
            <person name="Chicoki N."/>
            <person name="Fauchery L."/>
            <person name="Kohler A."/>
            <person name="Kuo A."/>
            <person name="Labutti K."/>
            <person name="Pangilinan J."/>
            <person name="Lipzen A."/>
            <person name="Riley R."/>
            <person name="Andreopoulos W."/>
            <person name="He G."/>
            <person name="Johnson J."/>
            <person name="Barry K.W."/>
            <person name="Grigoriev I.V."/>
            <person name="Nagy L."/>
            <person name="Hibbett D."/>
            <person name="Henrissat B."/>
            <person name="Matheny P.B."/>
            <person name="Labbe J."/>
            <person name="Martin F."/>
        </authorList>
    </citation>
    <scope>NUCLEOTIDE SEQUENCE</scope>
    <source>
        <strain evidence="1">EC-137</strain>
    </source>
</reference>
<comment type="caution">
    <text evidence="1">The sequence shown here is derived from an EMBL/GenBank/DDBJ whole genome shotgun (WGS) entry which is preliminary data.</text>
</comment>
<reference evidence="1" key="2">
    <citation type="journal article" date="2022" name="New Phytol.">
        <title>Evolutionary transition to the ectomycorrhizal habit in the genomes of a hyperdiverse lineage of mushroom-forming fungi.</title>
        <authorList>
            <person name="Looney B."/>
            <person name="Miyauchi S."/>
            <person name="Morin E."/>
            <person name="Drula E."/>
            <person name="Courty P.E."/>
            <person name="Kohler A."/>
            <person name="Kuo A."/>
            <person name="LaButti K."/>
            <person name="Pangilinan J."/>
            <person name="Lipzen A."/>
            <person name="Riley R."/>
            <person name="Andreopoulos W."/>
            <person name="He G."/>
            <person name="Johnson J."/>
            <person name="Nolan M."/>
            <person name="Tritt A."/>
            <person name="Barry K.W."/>
            <person name="Grigoriev I.V."/>
            <person name="Nagy L.G."/>
            <person name="Hibbett D."/>
            <person name="Henrissat B."/>
            <person name="Matheny P.B."/>
            <person name="Labbe J."/>
            <person name="Martin F.M."/>
        </authorList>
    </citation>
    <scope>NUCLEOTIDE SEQUENCE</scope>
    <source>
        <strain evidence="1">EC-137</strain>
    </source>
</reference>
<accession>A0ACB8QL84</accession>
<dbReference type="EMBL" id="MU273542">
    <property type="protein sequence ID" value="KAI0032576.1"/>
    <property type="molecule type" value="Genomic_DNA"/>
</dbReference>
<sequence length="468" mass="50784">MQGVELSWRWQLTRREAGGALQTRQQDSPSPVASRAQSVHRSLRTKKKSLELPDLASLTLTPASSQVHSPDPYYRRQKPSSPIPIPSAANGHASPGGGRQLPSTTDIPIQPSTHIPVYPPSRRSSANAVRQQQRQPSRHAPTPPTPIGERDEPFVEETVRSTIPLGVRPDVVVKKQAVSTTIYWYGGGKSVVLARAGDANWKGRQAMDKISDDSFSCTVYLLPGTHHIKFIVDDVWRVSDHLPTAVDDDGSLANYIEVSSSITFAPTTGTLAPSASAPLVHAQASFWSASSDAGASAPGEWTSVIPPALITAAQEEEVFLNDGAAGPAPHIPPAPMLPRHLDKLILNARPPAPRSEREGRERERTHRARERESRERGSRTRHSHALPELEGPDDDVRAPGSREGVTRLRGAVAGPTQALADDASVLPVPNHVVLHHLSTSAIRNGVLAVANTTRYRKKFITTVYYKPT</sequence>
<keyword evidence="2" id="KW-1185">Reference proteome</keyword>